<reference evidence="8" key="1">
    <citation type="submission" date="2019-03" db="EMBL/GenBank/DDBJ databases">
        <title>Lake Tanganyika Metagenome-Assembled Genomes (MAGs).</title>
        <authorList>
            <person name="Tran P."/>
        </authorList>
    </citation>
    <scope>NUCLEOTIDE SEQUENCE</scope>
    <source>
        <strain evidence="8">M_DeepCast_400m_m2_100</strain>
    </source>
</reference>
<dbReference type="InterPro" id="IPR001444">
    <property type="entry name" value="Flag_bb_rod_N"/>
</dbReference>
<evidence type="ECO:0000313" key="9">
    <source>
        <dbReference type="Proteomes" id="UP000748308"/>
    </source>
</evidence>
<dbReference type="PANTHER" id="PTHR30435:SF19">
    <property type="entry name" value="FLAGELLAR BASAL-BODY ROD PROTEIN FLGG"/>
    <property type="match status" value="1"/>
</dbReference>
<evidence type="ECO:0000259" key="5">
    <source>
        <dbReference type="Pfam" id="PF00460"/>
    </source>
</evidence>
<feature type="domain" description="Flagellar hook protein FlgE/F/G-like D1" evidence="7">
    <location>
        <begin position="96"/>
        <end position="158"/>
    </location>
</feature>
<evidence type="ECO:0000256" key="3">
    <source>
        <dbReference type="NCBIfam" id="TIGR02488"/>
    </source>
</evidence>
<dbReference type="AlphaFoldDB" id="A0A937XBY9"/>
<evidence type="ECO:0000259" key="6">
    <source>
        <dbReference type="Pfam" id="PF06429"/>
    </source>
</evidence>
<keyword evidence="8" id="KW-0966">Cell projection</keyword>
<comment type="subcellular location">
    <subcellularLocation>
        <location evidence="4">Bacterial flagellum basal body</location>
    </subcellularLocation>
</comment>
<dbReference type="Pfam" id="PF22692">
    <property type="entry name" value="LlgE_F_G_D1"/>
    <property type="match status" value="1"/>
</dbReference>
<gene>
    <name evidence="8" type="primary">flgG</name>
    <name evidence="8" type="ORF">FJY75_08010</name>
</gene>
<proteinExistence type="inferred from homology"/>
<comment type="caution">
    <text evidence="8">The sequence shown here is derived from an EMBL/GenBank/DDBJ whole genome shotgun (WGS) entry which is preliminary data.</text>
</comment>
<dbReference type="GO" id="GO:0009426">
    <property type="term" value="C:bacterial-type flagellum basal body, distal rod"/>
    <property type="evidence" value="ECO:0007669"/>
    <property type="project" value="UniProtKB-UniRule"/>
</dbReference>
<evidence type="ECO:0000256" key="1">
    <source>
        <dbReference type="ARBA" id="ARBA00009677"/>
    </source>
</evidence>
<comment type="similarity">
    <text evidence="1 4">Belongs to the flagella basal body rod proteins family.</text>
</comment>
<feature type="domain" description="Flagellar basal-body/hook protein C-terminal" evidence="6">
    <location>
        <begin position="215"/>
        <end position="258"/>
    </location>
</feature>
<accession>A0A937XBY9</accession>
<evidence type="ECO:0000313" key="8">
    <source>
        <dbReference type="EMBL" id="MBM3317784.1"/>
    </source>
</evidence>
<organism evidence="8 9">
    <name type="scientific">Eiseniibacteriota bacterium</name>
    <dbReference type="NCBI Taxonomy" id="2212470"/>
    <lineage>
        <taxon>Bacteria</taxon>
        <taxon>Candidatus Eiseniibacteriota</taxon>
    </lineage>
</organism>
<dbReference type="InterPro" id="IPR053967">
    <property type="entry name" value="LlgE_F_G-like_D1"/>
</dbReference>
<dbReference type="InterPro" id="IPR037925">
    <property type="entry name" value="FlgE/F/G-like"/>
</dbReference>
<dbReference type="EMBL" id="VGIY01000188">
    <property type="protein sequence ID" value="MBM3317784.1"/>
    <property type="molecule type" value="Genomic_DNA"/>
</dbReference>
<sequence>MLRALRTAASGMSAQQLYIDVIAHNLANVNTTGYKKSRVDFEDLLYQTLRPAGNGEAGTQVPAGLQVGHGTTLVAAPKLFSQGDSEPTGNPLDLLITGDGLFQVEMPDGSVAYTRDGSLRIDGEGRLVTAQGYAVSPEITLPQDAEALLIAPDGRVTVRQAGAADASEVGQLLLARFVNPSGLESLGGNLLRQSPASGDPILGAPGEQGIGTLLQGALERSNVNVVEEMIAMIVAQRAFEINSKAVRTAEELLSIANDIKR</sequence>
<feature type="domain" description="Flagellar basal body rod protein N-terminal" evidence="5">
    <location>
        <begin position="5"/>
        <end position="35"/>
    </location>
</feature>
<evidence type="ECO:0000256" key="2">
    <source>
        <dbReference type="ARBA" id="ARBA00017948"/>
    </source>
</evidence>
<dbReference type="GO" id="GO:0071978">
    <property type="term" value="P:bacterial-type flagellum-dependent swarming motility"/>
    <property type="evidence" value="ECO:0007669"/>
    <property type="project" value="TreeGrafter"/>
</dbReference>
<dbReference type="Pfam" id="PF06429">
    <property type="entry name" value="Flg_bbr_C"/>
    <property type="match status" value="1"/>
</dbReference>
<name>A0A937XBY9_UNCEI</name>
<evidence type="ECO:0000256" key="4">
    <source>
        <dbReference type="RuleBase" id="RU362116"/>
    </source>
</evidence>
<keyword evidence="8" id="KW-0969">Cilium</keyword>
<evidence type="ECO:0000259" key="7">
    <source>
        <dbReference type="Pfam" id="PF22692"/>
    </source>
</evidence>
<protein>
    <recommendedName>
        <fullName evidence="2 3">Flagellar basal-body rod protein FlgG</fullName>
    </recommendedName>
</protein>
<keyword evidence="8" id="KW-0282">Flagellum</keyword>
<keyword evidence="4" id="KW-0975">Bacterial flagellum</keyword>
<dbReference type="InterPro" id="IPR020013">
    <property type="entry name" value="Flagellar_FlgE/F/G"/>
</dbReference>
<dbReference type="Proteomes" id="UP000748308">
    <property type="component" value="Unassembled WGS sequence"/>
</dbReference>
<dbReference type="InterPro" id="IPR012834">
    <property type="entry name" value="FlgG_G_neg"/>
</dbReference>
<dbReference type="NCBIfam" id="TIGR02488">
    <property type="entry name" value="flgG_G_neg"/>
    <property type="match status" value="1"/>
</dbReference>
<dbReference type="PANTHER" id="PTHR30435">
    <property type="entry name" value="FLAGELLAR PROTEIN"/>
    <property type="match status" value="1"/>
</dbReference>
<dbReference type="SUPFAM" id="SSF117143">
    <property type="entry name" value="Flagellar hook protein flgE"/>
    <property type="match status" value="1"/>
</dbReference>
<dbReference type="NCBIfam" id="TIGR03506">
    <property type="entry name" value="FlgEFG_subfam"/>
    <property type="match status" value="2"/>
</dbReference>
<dbReference type="Pfam" id="PF00460">
    <property type="entry name" value="Flg_bb_rod"/>
    <property type="match status" value="1"/>
</dbReference>
<dbReference type="InterPro" id="IPR010930">
    <property type="entry name" value="Flg_bb/hook_C_dom"/>
</dbReference>